<feature type="transmembrane region" description="Helical" evidence="1">
    <location>
        <begin position="64"/>
        <end position="82"/>
    </location>
</feature>
<organism evidence="2 3">
    <name type="scientific">Oceanitalea stevensii</name>
    <dbReference type="NCBI Taxonomy" id="2763072"/>
    <lineage>
        <taxon>Bacteria</taxon>
        <taxon>Bacillati</taxon>
        <taxon>Actinomycetota</taxon>
        <taxon>Actinomycetes</taxon>
        <taxon>Micrococcales</taxon>
        <taxon>Bogoriellaceae</taxon>
        <taxon>Georgenia</taxon>
    </lineage>
</organism>
<dbReference type="Proteomes" id="UP000661894">
    <property type="component" value="Unassembled WGS sequence"/>
</dbReference>
<keyword evidence="3" id="KW-1185">Reference proteome</keyword>
<dbReference type="RefSeq" id="WP_251840714.1">
    <property type="nucleotide sequence ID" value="NZ_JACSPO010000013.1"/>
</dbReference>
<feature type="transmembrane region" description="Helical" evidence="1">
    <location>
        <begin position="89"/>
        <end position="105"/>
    </location>
</feature>
<feature type="transmembrane region" description="Helical" evidence="1">
    <location>
        <begin position="6"/>
        <end position="25"/>
    </location>
</feature>
<reference evidence="2 3" key="1">
    <citation type="submission" date="2020-08" db="EMBL/GenBank/DDBJ databases">
        <title>A Genomic Blueprint of the Chicken Gut Microbiome.</title>
        <authorList>
            <person name="Gilroy R."/>
            <person name="Ravi A."/>
            <person name="Getino M."/>
            <person name="Pursley I."/>
            <person name="Horton D.L."/>
            <person name="Alikhan N.-F."/>
            <person name="Baker D."/>
            <person name="Gharbi K."/>
            <person name="Hall N."/>
            <person name="Watson M."/>
            <person name="Adriaenssens E.M."/>
            <person name="Foster-Nyarko E."/>
            <person name="Jarju S."/>
            <person name="Secka A."/>
            <person name="Antonio M."/>
            <person name="Oren A."/>
            <person name="Chaudhuri R."/>
            <person name="La Ragione R.M."/>
            <person name="Hildebrand F."/>
            <person name="Pallen M.J."/>
        </authorList>
    </citation>
    <scope>NUCLEOTIDE SEQUENCE [LARGE SCALE GENOMIC DNA]</scope>
    <source>
        <strain evidence="2 3">Sa1BUA1</strain>
    </source>
</reference>
<dbReference type="PIRSF" id="PIRSF003203">
    <property type="entry name" value="AzlD"/>
    <property type="match status" value="1"/>
</dbReference>
<gene>
    <name evidence="2" type="ORF">H9624_14935</name>
</gene>
<accession>A0ABR8Z5T7</accession>
<comment type="caution">
    <text evidence="2">The sequence shown here is derived from an EMBL/GenBank/DDBJ whole genome shotgun (WGS) entry which is preliminary data.</text>
</comment>
<dbReference type="EMBL" id="JACSPO010000013">
    <property type="protein sequence ID" value="MBD8063615.1"/>
    <property type="molecule type" value="Genomic_DNA"/>
</dbReference>
<proteinExistence type="predicted"/>
<keyword evidence="1" id="KW-0812">Transmembrane</keyword>
<name>A0ABR8Z5T7_9MICO</name>
<keyword evidence="1" id="KW-1133">Transmembrane helix</keyword>
<evidence type="ECO:0000313" key="3">
    <source>
        <dbReference type="Proteomes" id="UP000661894"/>
    </source>
</evidence>
<evidence type="ECO:0000256" key="1">
    <source>
        <dbReference type="SAM" id="Phobius"/>
    </source>
</evidence>
<dbReference type="Pfam" id="PF05437">
    <property type="entry name" value="AzlD"/>
    <property type="match status" value="1"/>
</dbReference>
<dbReference type="InterPro" id="IPR008407">
    <property type="entry name" value="Brnchd-chn_aa_trnsp_AzlD"/>
</dbReference>
<keyword evidence="1" id="KW-0472">Membrane</keyword>
<sequence length="106" mass="10849">MVEPGYVVAVLATVFVITLALRAVPFAILEPLRDSRLVTAMAAWMPAGILAVLAAATFRSSATGGHLLHAALAAAVTVAVHLTGGRRTLLSVGAGTLTYVVLVNLT</sequence>
<evidence type="ECO:0000313" key="2">
    <source>
        <dbReference type="EMBL" id="MBD8063615.1"/>
    </source>
</evidence>
<protein>
    <submittedName>
        <fullName evidence="2">AzlD domain-containing protein</fullName>
    </submittedName>
</protein>
<feature type="transmembrane region" description="Helical" evidence="1">
    <location>
        <begin position="37"/>
        <end position="58"/>
    </location>
</feature>